<dbReference type="AlphaFoldDB" id="A0A0A9A9Z1"/>
<organism evidence="2">
    <name type="scientific">Arundo donax</name>
    <name type="common">Giant reed</name>
    <name type="synonym">Donax arundinaceus</name>
    <dbReference type="NCBI Taxonomy" id="35708"/>
    <lineage>
        <taxon>Eukaryota</taxon>
        <taxon>Viridiplantae</taxon>
        <taxon>Streptophyta</taxon>
        <taxon>Embryophyta</taxon>
        <taxon>Tracheophyta</taxon>
        <taxon>Spermatophyta</taxon>
        <taxon>Magnoliopsida</taxon>
        <taxon>Liliopsida</taxon>
        <taxon>Poales</taxon>
        <taxon>Poaceae</taxon>
        <taxon>PACMAD clade</taxon>
        <taxon>Arundinoideae</taxon>
        <taxon>Arundineae</taxon>
        <taxon>Arundo</taxon>
    </lineage>
</organism>
<evidence type="ECO:0000256" key="1">
    <source>
        <dbReference type="SAM" id="MobiDB-lite"/>
    </source>
</evidence>
<accession>A0A0A9A9Z1</accession>
<dbReference type="EMBL" id="GBRH01249411">
    <property type="protein sequence ID" value="JAD48484.1"/>
    <property type="molecule type" value="Transcribed_RNA"/>
</dbReference>
<proteinExistence type="predicted"/>
<name>A0A0A9A9Z1_ARUDO</name>
<evidence type="ECO:0000313" key="2">
    <source>
        <dbReference type="EMBL" id="JAD48484.1"/>
    </source>
</evidence>
<reference evidence="2" key="2">
    <citation type="journal article" date="2015" name="Data Brief">
        <title>Shoot transcriptome of the giant reed, Arundo donax.</title>
        <authorList>
            <person name="Barrero R.A."/>
            <person name="Guerrero F.D."/>
            <person name="Moolhuijzen P."/>
            <person name="Goolsby J.A."/>
            <person name="Tidwell J."/>
            <person name="Bellgard S.E."/>
            <person name="Bellgard M.I."/>
        </authorList>
    </citation>
    <scope>NUCLEOTIDE SEQUENCE</scope>
    <source>
        <tissue evidence="2">Shoot tissue taken approximately 20 cm above the soil surface</tissue>
    </source>
</reference>
<feature type="region of interest" description="Disordered" evidence="1">
    <location>
        <begin position="33"/>
        <end position="54"/>
    </location>
</feature>
<reference evidence="2" key="1">
    <citation type="submission" date="2014-09" db="EMBL/GenBank/DDBJ databases">
        <authorList>
            <person name="Magalhaes I.L.F."/>
            <person name="Oliveira U."/>
            <person name="Santos F.R."/>
            <person name="Vidigal T.H.D.A."/>
            <person name="Brescovit A.D."/>
            <person name="Santos A.J."/>
        </authorList>
    </citation>
    <scope>NUCLEOTIDE SEQUENCE</scope>
    <source>
        <tissue evidence="2">Shoot tissue taken approximately 20 cm above the soil surface</tissue>
    </source>
</reference>
<protein>
    <submittedName>
        <fullName evidence="2">Uncharacterized protein</fullName>
    </submittedName>
</protein>
<sequence length="54" mass="6344">MEKKMKGREITRSKPILFLLLNSACLKTRRGQCESTKKRQAKSKGCLGMMRRWE</sequence>